<name>A0A9P8T8K7_9ASCO</name>
<comment type="subcellular location">
    <subcellularLocation>
        <location evidence="1">Nucleus</location>
    </subcellularLocation>
</comment>
<dbReference type="Proteomes" id="UP000769528">
    <property type="component" value="Unassembled WGS sequence"/>
</dbReference>
<dbReference type="PANTHER" id="PTHR12855">
    <property type="entry name" value="DNA METHYLTRANSFERASE 1-ASSOCIATED PROTEIN 1 FAMILY MEMBER"/>
    <property type="match status" value="1"/>
</dbReference>
<evidence type="ECO:0000256" key="4">
    <source>
        <dbReference type="ARBA" id="ARBA00022853"/>
    </source>
</evidence>
<protein>
    <recommendedName>
        <fullName evidence="3">SWR1-complex protein 4</fullName>
    </recommendedName>
</protein>
<organism evidence="11 12">
    <name type="scientific">Wickerhamomyces mucosus</name>
    <dbReference type="NCBI Taxonomy" id="1378264"/>
    <lineage>
        <taxon>Eukaryota</taxon>
        <taxon>Fungi</taxon>
        <taxon>Dikarya</taxon>
        <taxon>Ascomycota</taxon>
        <taxon>Saccharomycotina</taxon>
        <taxon>Saccharomycetes</taxon>
        <taxon>Phaffomycetales</taxon>
        <taxon>Wickerhamomycetaceae</taxon>
        <taxon>Wickerhamomyces</taxon>
    </lineage>
</organism>
<keyword evidence="5" id="KW-0805">Transcription regulation</keyword>
<feature type="coiled-coil region" evidence="9">
    <location>
        <begin position="395"/>
        <end position="422"/>
    </location>
</feature>
<dbReference type="GO" id="GO:0003714">
    <property type="term" value="F:transcription corepressor activity"/>
    <property type="evidence" value="ECO:0007669"/>
    <property type="project" value="TreeGrafter"/>
</dbReference>
<dbReference type="GO" id="GO:0035267">
    <property type="term" value="C:NuA4 histone acetyltransferase complex"/>
    <property type="evidence" value="ECO:0007669"/>
    <property type="project" value="InterPro"/>
</dbReference>
<comment type="function">
    <text evidence="8">Component of the SWR1 complex which mediates the ATP-dependent exchange of histone H2A for the H2A variant HZT1 leading to transcriptional regulation of selected genes by chromatin remodeling. Component of the NuA4 histone acetyltransferase complex which is involved in transcriptional activation of selected genes principally by acetylation of nucleosomal histone H4 and H2A. The NuA4 complex is also involved in DNA repair.</text>
</comment>
<keyword evidence="7" id="KW-0539">Nucleus</keyword>
<dbReference type="GO" id="GO:0006281">
    <property type="term" value="P:DNA repair"/>
    <property type="evidence" value="ECO:0007669"/>
    <property type="project" value="InterPro"/>
</dbReference>
<keyword evidence="9" id="KW-0175">Coiled coil</keyword>
<gene>
    <name evidence="11" type="ORF">WICMUC_005060</name>
</gene>
<dbReference type="GO" id="GO:0006338">
    <property type="term" value="P:chromatin remodeling"/>
    <property type="evidence" value="ECO:0007669"/>
    <property type="project" value="InterPro"/>
</dbReference>
<dbReference type="AlphaFoldDB" id="A0A9P8T8K7"/>
<evidence type="ECO:0000256" key="8">
    <source>
        <dbReference type="ARBA" id="ARBA00025264"/>
    </source>
</evidence>
<proteinExistence type="inferred from homology"/>
<dbReference type="OrthoDB" id="19740at2759"/>
<dbReference type="Pfam" id="PF16282">
    <property type="entry name" value="SANT_DAMP1_like"/>
    <property type="match status" value="1"/>
</dbReference>
<keyword evidence="12" id="KW-1185">Reference proteome</keyword>
<keyword evidence="6" id="KW-0804">Transcription</keyword>
<accession>A0A9P8T8K7</accession>
<reference evidence="11" key="1">
    <citation type="journal article" date="2021" name="Open Biol.">
        <title>Shared evolutionary footprints suggest mitochondrial oxidative damage underlies multiple complex I losses in fungi.</title>
        <authorList>
            <person name="Schikora-Tamarit M.A."/>
            <person name="Marcet-Houben M."/>
            <person name="Nosek J."/>
            <person name="Gabaldon T."/>
        </authorList>
    </citation>
    <scope>NUCLEOTIDE SEQUENCE</scope>
    <source>
        <strain evidence="11">CBS6341</strain>
    </source>
</reference>
<dbReference type="InterPro" id="IPR032563">
    <property type="entry name" value="DAMP1_SANT-like"/>
</dbReference>
<keyword evidence="4" id="KW-0156">Chromatin regulator</keyword>
<evidence type="ECO:0000256" key="7">
    <source>
        <dbReference type="ARBA" id="ARBA00023242"/>
    </source>
</evidence>
<dbReference type="Gene3D" id="1.10.10.60">
    <property type="entry name" value="Homeodomain-like"/>
    <property type="match status" value="1"/>
</dbReference>
<feature type="domain" description="Myb-like" evidence="10">
    <location>
        <begin position="126"/>
        <end position="178"/>
    </location>
</feature>
<evidence type="ECO:0000256" key="2">
    <source>
        <dbReference type="ARBA" id="ARBA00006918"/>
    </source>
</evidence>
<dbReference type="SUPFAM" id="SSF46689">
    <property type="entry name" value="Homeodomain-like"/>
    <property type="match status" value="1"/>
</dbReference>
<dbReference type="PANTHER" id="PTHR12855:SF10">
    <property type="entry name" value="DNA METHYLTRANSFERASE 1-ASSOCIATED PROTEIN 1"/>
    <property type="match status" value="1"/>
</dbReference>
<evidence type="ECO:0000256" key="6">
    <source>
        <dbReference type="ARBA" id="ARBA00023163"/>
    </source>
</evidence>
<evidence type="ECO:0000256" key="9">
    <source>
        <dbReference type="SAM" id="Coils"/>
    </source>
</evidence>
<dbReference type="InterPro" id="IPR009057">
    <property type="entry name" value="Homeodomain-like_sf"/>
</dbReference>
<evidence type="ECO:0000256" key="3">
    <source>
        <dbReference type="ARBA" id="ARBA00019132"/>
    </source>
</evidence>
<dbReference type="InterPro" id="IPR027109">
    <property type="entry name" value="Swc4/Dmap1"/>
</dbReference>
<dbReference type="PROSITE" id="PS50090">
    <property type="entry name" value="MYB_LIKE"/>
    <property type="match status" value="1"/>
</dbReference>
<evidence type="ECO:0000313" key="11">
    <source>
        <dbReference type="EMBL" id="KAH3669096.1"/>
    </source>
</evidence>
<evidence type="ECO:0000259" key="10">
    <source>
        <dbReference type="PROSITE" id="PS50090"/>
    </source>
</evidence>
<dbReference type="SMART" id="SM00717">
    <property type="entry name" value="SANT"/>
    <property type="match status" value="1"/>
</dbReference>
<evidence type="ECO:0000256" key="1">
    <source>
        <dbReference type="ARBA" id="ARBA00004123"/>
    </source>
</evidence>
<dbReference type="GO" id="GO:0000812">
    <property type="term" value="C:Swr1 complex"/>
    <property type="evidence" value="ECO:0007669"/>
    <property type="project" value="TreeGrafter"/>
</dbReference>
<comment type="similarity">
    <text evidence="2">Belongs to the SWC4 family.</text>
</comment>
<evidence type="ECO:0000256" key="5">
    <source>
        <dbReference type="ARBA" id="ARBA00023015"/>
    </source>
</evidence>
<comment type="caution">
    <text evidence="11">The sequence shown here is derived from an EMBL/GenBank/DDBJ whole genome shotgun (WGS) entry which is preliminary data.</text>
</comment>
<sequence length="427" mass="49894">MSNDILDVLNLQSNNQSLQPKNKKQKLSDNDQKLSGINRELYQLLGENTPPILIKQNKFKDKSLDKVSPWYWSQFNNGSRKDGLRLWHWNKGSKESNANYKFEKYNGNNESNIPNFTQKDYEDFLQDDEDEGEWSYEETLYLFNLVKTYELKWIVIHDRYRDNVRTIEDLKQRFYQICQRILIHQNELNESNLNSNLISNLNFNKAKEIERKEYLNRLLARSPAEIAEEESLLIEAKKFEISAKKTIQERSQLLQLLDTPQANGPIQQYLTSQGLTQLYNSLMTTKVKRRQNEAVPENPLTVLNEKLKQDKLNQQKVIEEKKKPSNPLNSLLSKNLTIKQEEVFGLKTHSEKISPGVYLRSSKLTNFKPNVQNKVVGILGELNIGKKPVMATEKIVNKQDELLRAINNLLELKKQLDKLDAETKINR</sequence>
<dbReference type="EMBL" id="JAEUBF010001347">
    <property type="protein sequence ID" value="KAH3669096.1"/>
    <property type="molecule type" value="Genomic_DNA"/>
</dbReference>
<reference evidence="11" key="2">
    <citation type="submission" date="2021-01" db="EMBL/GenBank/DDBJ databases">
        <authorList>
            <person name="Schikora-Tamarit M.A."/>
        </authorList>
    </citation>
    <scope>NUCLEOTIDE SEQUENCE</scope>
    <source>
        <strain evidence="11">CBS6341</strain>
    </source>
</reference>
<dbReference type="InterPro" id="IPR001005">
    <property type="entry name" value="SANT/Myb"/>
</dbReference>
<dbReference type="GO" id="GO:0000122">
    <property type="term" value="P:negative regulation of transcription by RNA polymerase II"/>
    <property type="evidence" value="ECO:0007669"/>
    <property type="project" value="TreeGrafter"/>
</dbReference>
<evidence type="ECO:0000313" key="12">
    <source>
        <dbReference type="Proteomes" id="UP000769528"/>
    </source>
</evidence>